<dbReference type="EMBL" id="MT141445">
    <property type="protein sequence ID" value="QJA61574.1"/>
    <property type="molecule type" value="Genomic_DNA"/>
</dbReference>
<sequence length="299" mass="31614">MVETWDVTSPAGTQAVSLGDDRIRELKRALVERLTVDHQIVTDETGLTNIGYHKQITLIEAANIGAGATGIPILGAQTVSGKPELTFTSEDDSDVQMTDSDTTLGCKILGDNVRLKNNTNLTAKNAAGAAAVNILKVNASDIIELASFPITPSAAPDADYEVANKKYVDDQAVSTLQVVGTSDITPASTSYVDMTNMSLTLTGAGVYIFTFDAPIKISSASAATVSIALDIDGADVVERVYGGHSINGENPVGKVCTHISWVVTITTETTAKIQWKYGVGDCNQYGSESKRVFSFMKIG</sequence>
<evidence type="ECO:0000313" key="1">
    <source>
        <dbReference type="EMBL" id="QJA61574.1"/>
    </source>
</evidence>
<dbReference type="AlphaFoldDB" id="A0A6M3IWC1"/>
<accession>A0A6M3IWC1</accession>
<protein>
    <submittedName>
        <fullName evidence="1">Putative tail collar domain protein</fullName>
    </submittedName>
</protein>
<reference evidence="1" key="1">
    <citation type="submission" date="2020-03" db="EMBL/GenBank/DDBJ databases">
        <title>The deep terrestrial virosphere.</title>
        <authorList>
            <person name="Holmfeldt K."/>
            <person name="Nilsson E."/>
            <person name="Simone D."/>
            <person name="Lopez-Fernandez M."/>
            <person name="Wu X."/>
            <person name="de Brujin I."/>
            <person name="Lundin D."/>
            <person name="Andersson A."/>
            <person name="Bertilsson S."/>
            <person name="Dopson M."/>
        </authorList>
    </citation>
    <scope>NUCLEOTIDE SEQUENCE</scope>
    <source>
        <strain evidence="2">MM415A01336</strain>
        <strain evidence="1">MM415B00921</strain>
    </source>
</reference>
<proteinExistence type="predicted"/>
<evidence type="ECO:0000313" key="2">
    <source>
        <dbReference type="EMBL" id="QJA77281.1"/>
    </source>
</evidence>
<organism evidence="1">
    <name type="scientific">viral metagenome</name>
    <dbReference type="NCBI Taxonomy" id="1070528"/>
    <lineage>
        <taxon>unclassified sequences</taxon>
        <taxon>metagenomes</taxon>
        <taxon>organismal metagenomes</taxon>
    </lineage>
</organism>
<dbReference type="EMBL" id="MT142274">
    <property type="protein sequence ID" value="QJA77281.1"/>
    <property type="molecule type" value="Genomic_DNA"/>
</dbReference>
<name>A0A6M3IWC1_9ZZZZ</name>
<gene>
    <name evidence="2" type="ORF">MM415A01336_0005</name>
    <name evidence="1" type="ORF">MM415B00921_0027</name>
</gene>